<proteinExistence type="predicted"/>
<comment type="caution">
    <text evidence="1">The sequence shown here is derived from an EMBL/GenBank/DDBJ whole genome shotgun (WGS) entry which is preliminary data.</text>
</comment>
<protein>
    <submittedName>
        <fullName evidence="1">Uncharacterized protein</fullName>
    </submittedName>
</protein>
<dbReference type="EMBL" id="CM055105">
    <property type="protein sequence ID" value="KAJ7530971.1"/>
    <property type="molecule type" value="Genomic_DNA"/>
</dbReference>
<reference evidence="2" key="1">
    <citation type="journal article" date="2024" name="Proc. Natl. Acad. Sci. U.S.A.">
        <title>Extraordinary preservation of gene collinearity over three hundred million years revealed in homosporous lycophytes.</title>
        <authorList>
            <person name="Li C."/>
            <person name="Wickell D."/>
            <person name="Kuo L.Y."/>
            <person name="Chen X."/>
            <person name="Nie B."/>
            <person name="Liao X."/>
            <person name="Peng D."/>
            <person name="Ji J."/>
            <person name="Jenkins J."/>
            <person name="Williams M."/>
            <person name="Shu S."/>
            <person name="Plott C."/>
            <person name="Barry K."/>
            <person name="Rajasekar S."/>
            <person name="Grimwood J."/>
            <person name="Han X."/>
            <person name="Sun S."/>
            <person name="Hou Z."/>
            <person name="He W."/>
            <person name="Dai G."/>
            <person name="Sun C."/>
            <person name="Schmutz J."/>
            <person name="Leebens-Mack J.H."/>
            <person name="Li F.W."/>
            <person name="Wang L."/>
        </authorList>
    </citation>
    <scope>NUCLEOTIDE SEQUENCE [LARGE SCALE GENOMIC DNA]</scope>
    <source>
        <strain evidence="2">cv. PW_Plant_1</strain>
    </source>
</reference>
<accession>A0ACC2BMI8</accession>
<name>A0ACC2BMI8_DIPCM</name>
<gene>
    <name evidence="1" type="ORF">O6H91_14G027000</name>
</gene>
<keyword evidence="2" id="KW-1185">Reference proteome</keyword>
<dbReference type="Proteomes" id="UP001162992">
    <property type="component" value="Chromosome 14"/>
</dbReference>
<sequence length="125" mass="14341">MPSFDTLETLLITYIVSCPSDFDKRFVVETDDASNIGFGALLFQDHVVIADGSRKFCFYETKCTTHEISSFPLKKWHRYLYRHSLIYGPPSLMISLHVTVTANSDRYDIFRLPIMISNVALVKVI</sequence>
<evidence type="ECO:0000313" key="2">
    <source>
        <dbReference type="Proteomes" id="UP001162992"/>
    </source>
</evidence>
<organism evidence="1 2">
    <name type="scientific">Diphasiastrum complanatum</name>
    <name type="common">Issler's clubmoss</name>
    <name type="synonym">Lycopodium complanatum</name>
    <dbReference type="NCBI Taxonomy" id="34168"/>
    <lineage>
        <taxon>Eukaryota</taxon>
        <taxon>Viridiplantae</taxon>
        <taxon>Streptophyta</taxon>
        <taxon>Embryophyta</taxon>
        <taxon>Tracheophyta</taxon>
        <taxon>Lycopodiopsida</taxon>
        <taxon>Lycopodiales</taxon>
        <taxon>Lycopodiaceae</taxon>
        <taxon>Lycopodioideae</taxon>
        <taxon>Diphasiastrum</taxon>
    </lineage>
</organism>
<evidence type="ECO:0000313" key="1">
    <source>
        <dbReference type="EMBL" id="KAJ7530971.1"/>
    </source>
</evidence>